<comment type="caution">
    <text evidence="2">The sequence shown here is derived from an EMBL/GenBank/DDBJ whole genome shotgun (WGS) entry which is preliminary data.</text>
</comment>
<dbReference type="AlphaFoldDB" id="A0A5B7H893"/>
<feature type="compositionally biased region" description="Low complexity" evidence="1">
    <location>
        <begin position="85"/>
        <end position="99"/>
    </location>
</feature>
<proteinExistence type="predicted"/>
<keyword evidence="3" id="KW-1185">Reference proteome</keyword>
<gene>
    <name evidence="2" type="ORF">E2C01_060052</name>
</gene>
<dbReference type="Proteomes" id="UP000324222">
    <property type="component" value="Unassembled WGS sequence"/>
</dbReference>
<sequence length="118" mass="12823">MDYQSPGGHRHFEEQKRRSEAQETLQYRSGGEGGKQKKQEGEAGSVASASWALPAPAPPCLMALLTAFRAPGHSPLPNPPPAMSPTPMNSPYVRPLVLPTRPPREDASNLHTNTKESR</sequence>
<feature type="region of interest" description="Disordered" evidence="1">
    <location>
        <begin position="1"/>
        <end position="48"/>
    </location>
</feature>
<reference evidence="2 3" key="1">
    <citation type="submission" date="2019-05" db="EMBL/GenBank/DDBJ databases">
        <title>Another draft genome of Portunus trituberculatus and its Hox gene families provides insights of decapod evolution.</title>
        <authorList>
            <person name="Jeong J.-H."/>
            <person name="Song I."/>
            <person name="Kim S."/>
            <person name="Choi T."/>
            <person name="Kim D."/>
            <person name="Ryu S."/>
            <person name="Kim W."/>
        </authorList>
    </citation>
    <scope>NUCLEOTIDE SEQUENCE [LARGE SCALE GENOMIC DNA]</scope>
    <source>
        <tissue evidence="2">Muscle</tissue>
    </source>
</reference>
<feature type="region of interest" description="Disordered" evidence="1">
    <location>
        <begin position="70"/>
        <end position="118"/>
    </location>
</feature>
<evidence type="ECO:0000313" key="2">
    <source>
        <dbReference type="EMBL" id="MPC65915.1"/>
    </source>
</evidence>
<name>A0A5B7H893_PORTR</name>
<feature type="compositionally biased region" description="Pro residues" evidence="1">
    <location>
        <begin position="74"/>
        <end position="84"/>
    </location>
</feature>
<dbReference type="EMBL" id="VSRR010024008">
    <property type="protein sequence ID" value="MPC65915.1"/>
    <property type="molecule type" value="Genomic_DNA"/>
</dbReference>
<protein>
    <submittedName>
        <fullName evidence="2">Uncharacterized protein</fullName>
    </submittedName>
</protein>
<accession>A0A5B7H893</accession>
<organism evidence="2 3">
    <name type="scientific">Portunus trituberculatus</name>
    <name type="common">Swimming crab</name>
    <name type="synonym">Neptunus trituberculatus</name>
    <dbReference type="NCBI Taxonomy" id="210409"/>
    <lineage>
        <taxon>Eukaryota</taxon>
        <taxon>Metazoa</taxon>
        <taxon>Ecdysozoa</taxon>
        <taxon>Arthropoda</taxon>
        <taxon>Crustacea</taxon>
        <taxon>Multicrustacea</taxon>
        <taxon>Malacostraca</taxon>
        <taxon>Eumalacostraca</taxon>
        <taxon>Eucarida</taxon>
        <taxon>Decapoda</taxon>
        <taxon>Pleocyemata</taxon>
        <taxon>Brachyura</taxon>
        <taxon>Eubrachyura</taxon>
        <taxon>Portunoidea</taxon>
        <taxon>Portunidae</taxon>
        <taxon>Portuninae</taxon>
        <taxon>Portunus</taxon>
    </lineage>
</organism>
<evidence type="ECO:0000313" key="3">
    <source>
        <dbReference type="Proteomes" id="UP000324222"/>
    </source>
</evidence>
<evidence type="ECO:0000256" key="1">
    <source>
        <dbReference type="SAM" id="MobiDB-lite"/>
    </source>
</evidence>
<feature type="compositionally biased region" description="Basic and acidic residues" evidence="1">
    <location>
        <begin position="10"/>
        <end position="21"/>
    </location>
</feature>
<feature type="compositionally biased region" description="Basic and acidic residues" evidence="1">
    <location>
        <begin position="102"/>
        <end position="118"/>
    </location>
</feature>